<dbReference type="InterPro" id="IPR019595">
    <property type="entry name" value="DUF2470"/>
</dbReference>
<dbReference type="InterPro" id="IPR012349">
    <property type="entry name" value="Split_barrel_FMN-bd"/>
</dbReference>
<protein>
    <recommendedName>
        <fullName evidence="2">DUF2470 domain-containing protein</fullName>
    </recommendedName>
</protein>
<dbReference type="Proteomes" id="UP000007752">
    <property type="component" value="Chromosome 8"/>
</dbReference>
<feature type="compositionally biased region" description="Pro residues" evidence="1">
    <location>
        <begin position="128"/>
        <end position="140"/>
    </location>
</feature>
<evidence type="ECO:0000256" key="1">
    <source>
        <dbReference type="SAM" id="MobiDB-lite"/>
    </source>
</evidence>
<evidence type="ECO:0000259" key="2">
    <source>
        <dbReference type="Pfam" id="PF10615"/>
    </source>
</evidence>
<reference evidence="3" key="2">
    <citation type="submission" date="2008-12" db="EMBL/GenBank/DDBJ databases">
        <title>Improved gene annotation of the rice (Oryza sativa) genomes.</title>
        <authorList>
            <person name="Wang J."/>
            <person name="Li R."/>
            <person name="Fan W."/>
            <person name="Huang Q."/>
            <person name="Zhang J."/>
            <person name="Zhou Y."/>
            <person name="Hu Y."/>
            <person name="Zi S."/>
            <person name="Li J."/>
            <person name="Ni P."/>
            <person name="Zheng H."/>
            <person name="Zhang Y."/>
            <person name="Zhao M."/>
            <person name="Hao Q."/>
            <person name="McDermott J."/>
            <person name="Samudrala R."/>
            <person name="Kristiansen K."/>
            <person name="Wong G.K.-S."/>
        </authorList>
    </citation>
    <scope>NUCLEOTIDE SEQUENCE</scope>
</reference>
<name>B9FZX1_ORYSJ</name>
<dbReference type="InterPro" id="IPR037119">
    <property type="entry name" value="Haem_oxidase_HugZ-like_sf"/>
</dbReference>
<proteinExistence type="predicted"/>
<feature type="domain" description="DUF2470" evidence="2">
    <location>
        <begin position="232"/>
        <end position="304"/>
    </location>
</feature>
<dbReference type="PANTHER" id="PTHR13343">
    <property type="entry name" value="CREG1 PROTEIN"/>
    <property type="match status" value="1"/>
</dbReference>
<dbReference type="Gene3D" id="3.20.180.10">
    <property type="entry name" value="PNP-oxidase-like"/>
    <property type="match status" value="1"/>
</dbReference>
<evidence type="ECO:0000313" key="3">
    <source>
        <dbReference type="EMBL" id="EEE68338.1"/>
    </source>
</evidence>
<organism evidence="3">
    <name type="scientific">Oryza sativa subsp. japonica</name>
    <name type="common">Rice</name>
    <dbReference type="NCBI Taxonomy" id="39947"/>
    <lineage>
        <taxon>Eukaryota</taxon>
        <taxon>Viridiplantae</taxon>
        <taxon>Streptophyta</taxon>
        <taxon>Embryophyta</taxon>
        <taxon>Tracheophyta</taxon>
        <taxon>Spermatophyta</taxon>
        <taxon>Magnoliopsida</taxon>
        <taxon>Liliopsida</taxon>
        <taxon>Poales</taxon>
        <taxon>Poaceae</taxon>
        <taxon>BOP clade</taxon>
        <taxon>Oryzoideae</taxon>
        <taxon>Oryzeae</taxon>
        <taxon>Oryzinae</taxon>
        <taxon>Oryza</taxon>
        <taxon>Oryza sativa</taxon>
    </lineage>
</organism>
<dbReference type="Pfam" id="PF10615">
    <property type="entry name" value="DUF2470"/>
    <property type="match status" value="1"/>
</dbReference>
<dbReference type="FunFam" id="3.20.180.10:FF:000001">
    <property type="entry name" value="Glutamyl-tRNA reductase-binding protein chloroplastic"/>
    <property type="match status" value="1"/>
</dbReference>
<dbReference type="Gene3D" id="2.30.110.10">
    <property type="entry name" value="Electron Transport, Fmn-binding Protein, Chain A"/>
    <property type="match status" value="1"/>
</dbReference>
<feature type="region of interest" description="Disordered" evidence="1">
    <location>
        <begin position="113"/>
        <end position="152"/>
    </location>
</feature>
<accession>B9FZX1</accession>
<sequence length="333" mass="37565">MAAARGEFVGMAVRWWNVNPGATVVATKREIGGDHGGAWTRTQGRRWRQRNTSLKTTAATIGHELGHGCLVVECDGGGNRTRAWRRRRTSSGWGWQRQSLGMVVTTAPDKLRDWDCGGGMRGPSLSTTPPPPPRPAPPPATSSTHTLFRQSGARTPQCTLLGALTKPNDEYELKKLSTRWQKKFGEEIDQDLLYLISVDRILHIEDFNEDGMWVIPSEYSDAEPDPLRNFAESIVEEMNSKHAEDVHRIYSIYVESDFQATEVKMIWVDRLGFDLHVHSGESTFAARIPFTREVSDEKGVKSSFNMMSHHAWEVEKSYAAPEFEKVELLKKVR</sequence>
<dbReference type="PANTHER" id="PTHR13343:SF22">
    <property type="entry name" value="GLUTAMYL-TRNA REDUCTASE-BINDING PROTEIN, CHLOROPLASTIC"/>
    <property type="match status" value="1"/>
</dbReference>
<dbReference type="EMBL" id="CM000145">
    <property type="protein sequence ID" value="EEE68338.1"/>
    <property type="molecule type" value="Genomic_DNA"/>
</dbReference>
<dbReference type="SUPFAM" id="SSF50475">
    <property type="entry name" value="FMN-binding split barrel"/>
    <property type="match status" value="1"/>
</dbReference>
<dbReference type="AlphaFoldDB" id="B9FZX1"/>
<reference evidence="3" key="1">
    <citation type="journal article" date="2005" name="PLoS Biol.">
        <title>The genomes of Oryza sativa: a history of duplications.</title>
        <authorList>
            <person name="Yu J."/>
            <person name="Wang J."/>
            <person name="Lin W."/>
            <person name="Li S."/>
            <person name="Li H."/>
            <person name="Zhou J."/>
            <person name="Ni P."/>
            <person name="Dong W."/>
            <person name="Hu S."/>
            <person name="Zeng C."/>
            <person name="Zhang J."/>
            <person name="Zhang Y."/>
            <person name="Li R."/>
            <person name="Xu Z."/>
            <person name="Li S."/>
            <person name="Li X."/>
            <person name="Zheng H."/>
            <person name="Cong L."/>
            <person name="Lin L."/>
            <person name="Yin J."/>
            <person name="Geng J."/>
            <person name="Li G."/>
            <person name="Shi J."/>
            <person name="Liu J."/>
            <person name="Lv H."/>
            <person name="Li J."/>
            <person name="Wang J."/>
            <person name="Deng Y."/>
            <person name="Ran L."/>
            <person name="Shi X."/>
            <person name="Wang X."/>
            <person name="Wu Q."/>
            <person name="Li C."/>
            <person name="Ren X."/>
            <person name="Wang J."/>
            <person name="Wang X."/>
            <person name="Li D."/>
            <person name="Liu D."/>
            <person name="Zhang X."/>
            <person name="Ji Z."/>
            <person name="Zhao W."/>
            <person name="Sun Y."/>
            <person name="Zhang Z."/>
            <person name="Bao J."/>
            <person name="Han Y."/>
            <person name="Dong L."/>
            <person name="Ji J."/>
            <person name="Chen P."/>
            <person name="Wu S."/>
            <person name="Liu J."/>
            <person name="Xiao Y."/>
            <person name="Bu D."/>
            <person name="Tan J."/>
            <person name="Yang L."/>
            <person name="Ye C."/>
            <person name="Zhang J."/>
            <person name="Xu J."/>
            <person name="Zhou Y."/>
            <person name="Yu Y."/>
            <person name="Zhang B."/>
            <person name="Zhuang S."/>
            <person name="Wei H."/>
            <person name="Liu B."/>
            <person name="Lei M."/>
            <person name="Yu H."/>
            <person name="Li Y."/>
            <person name="Xu H."/>
            <person name="Wei S."/>
            <person name="He X."/>
            <person name="Fang L."/>
            <person name="Zhang Z."/>
            <person name="Zhang Y."/>
            <person name="Huang X."/>
            <person name="Su Z."/>
            <person name="Tong W."/>
            <person name="Li J."/>
            <person name="Tong Z."/>
            <person name="Li S."/>
            <person name="Ye J."/>
            <person name="Wang L."/>
            <person name="Fang L."/>
            <person name="Lei T."/>
            <person name="Chen C."/>
            <person name="Chen H."/>
            <person name="Xu Z."/>
            <person name="Li H."/>
            <person name="Huang H."/>
            <person name="Zhang F."/>
            <person name="Xu H."/>
            <person name="Li N."/>
            <person name="Zhao C."/>
            <person name="Li S."/>
            <person name="Dong L."/>
            <person name="Huang Y."/>
            <person name="Li L."/>
            <person name="Xi Y."/>
            <person name="Qi Q."/>
            <person name="Li W."/>
            <person name="Zhang B."/>
            <person name="Hu W."/>
            <person name="Zhang Y."/>
            <person name="Tian X."/>
            <person name="Jiao Y."/>
            <person name="Liang X."/>
            <person name="Jin J."/>
            <person name="Gao L."/>
            <person name="Zheng W."/>
            <person name="Hao B."/>
            <person name="Liu S."/>
            <person name="Wang W."/>
            <person name="Yuan L."/>
            <person name="Cao M."/>
            <person name="McDermott J."/>
            <person name="Samudrala R."/>
            <person name="Wang J."/>
            <person name="Wong G.K."/>
            <person name="Yang H."/>
        </authorList>
    </citation>
    <scope>NUCLEOTIDE SEQUENCE [LARGE SCALE GENOMIC DNA]</scope>
</reference>
<gene>
    <name evidence="3" type="ORF">OsJ_26632</name>
</gene>
<dbReference type="GO" id="GO:0005737">
    <property type="term" value="C:cytoplasm"/>
    <property type="evidence" value="ECO:0007669"/>
    <property type="project" value="UniProtKB-ARBA"/>
</dbReference>